<accession>A0A3P3RG46</accession>
<evidence type="ECO:0000313" key="2">
    <source>
        <dbReference type="EMBL" id="RRJ32497.1"/>
    </source>
</evidence>
<keyword evidence="1" id="KW-1133">Transmembrane helix</keyword>
<feature type="transmembrane region" description="Helical" evidence="1">
    <location>
        <begin position="12"/>
        <end position="30"/>
    </location>
</feature>
<sequence>MSDFEDNLPSALWVLVGGLVTLAIVWQVFWEFIHPALMSLHPVFTYNPDSRVGRYPDSPAQLALFVTILLGLFVYYIIMILIFDDNTKSTDILLMVYAIIIIIPIGVVKNNILPLFGIDRWEYDPYEDDS</sequence>
<name>A0A3P3RG46_9EURY</name>
<proteinExistence type="predicted"/>
<feature type="transmembrane region" description="Helical" evidence="1">
    <location>
        <begin position="62"/>
        <end position="83"/>
    </location>
</feature>
<gene>
    <name evidence="2" type="ORF">EIK79_04535</name>
</gene>
<dbReference type="Proteomes" id="UP000282322">
    <property type="component" value="Unassembled WGS sequence"/>
</dbReference>
<dbReference type="EMBL" id="RRCH01000008">
    <property type="protein sequence ID" value="RRJ32497.1"/>
    <property type="molecule type" value="Genomic_DNA"/>
</dbReference>
<keyword evidence="1" id="KW-0812">Transmembrane</keyword>
<evidence type="ECO:0000256" key="1">
    <source>
        <dbReference type="SAM" id="Phobius"/>
    </source>
</evidence>
<keyword evidence="1" id="KW-0472">Membrane</keyword>
<dbReference type="OrthoDB" id="373822at2157"/>
<organism evidence="2 3">
    <name type="scientific">Halocatena pleomorpha</name>
    <dbReference type="NCBI Taxonomy" id="1785090"/>
    <lineage>
        <taxon>Archaea</taxon>
        <taxon>Methanobacteriati</taxon>
        <taxon>Methanobacteriota</taxon>
        <taxon>Stenosarchaea group</taxon>
        <taxon>Halobacteria</taxon>
        <taxon>Halobacteriales</taxon>
        <taxon>Natronomonadaceae</taxon>
        <taxon>Halocatena</taxon>
    </lineage>
</organism>
<evidence type="ECO:0000313" key="3">
    <source>
        <dbReference type="Proteomes" id="UP000282322"/>
    </source>
</evidence>
<comment type="caution">
    <text evidence="2">The sequence shown here is derived from an EMBL/GenBank/DDBJ whole genome shotgun (WGS) entry which is preliminary data.</text>
</comment>
<dbReference type="AlphaFoldDB" id="A0A3P3RG46"/>
<keyword evidence="3" id="KW-1185">Reference proteome</keyword>
<reference evidence="2 3" key="1">
    <citation type="submission" date="2018-11" db="EMBL/GenBank/DDBJ databases">
        <title>Taxonoimc description of Halomarina strain SPP-AMP-1.</title>
        <authorList>
            <person name="Pal Y."/>
            <person name="Srinivasana K."/>
            <person name="Verma A."/>
            <person name="Kumar P."/>
        </authorList>
    </citation>
    <scope>NUCLEOTIDE SEQUENCE [LARGE SCALE GENOMIC DNA]</scope>
    <source>
        <strain evidence="2 3">SPP-AMP-1</strain>
    </source>
</reference>
<feature type="transmembrane region" description="Helical" evidence="1">
    <location>
        <begin position="92"/>
        <end position="112"/>
    </location>
</feature>
<protein>
    <submittedName>
        <fullName evidence="2">Uncharacterized protein</fullName>
    </submittedName>
</protein>
<dbReference type="RefSeq" id="WP_124953956.1">
    <property type="nucleotide sequence ID" value="NZ_RRCH01000008.1"/>
</dbReference>